<keyword evidence="1" id="KW-0812">Transmembrane</keyword>
<dbReference type="Proteomes" id="UP001383192">
    <property type="component" value="Unassembled WGS sequence"/>
</dbReference>
<comment type="caution">
    <text evidence="2">The sequence shown here is derived from an EMBL/GenBank/DDBJ whole genome shotgun (WGS) entry which is preliminary data.</text>
</comment>
<sequence length="489" mass="55523">MAQFINLALTIVLHRDHELESFHDVGFWNAFLAVSGTFNFVFITLFSVILLSLRDDILQTVKEQPKRHTSMIGTLAKRVWRSLLPTLFVPSPRLPFEIVDKIVEHVVRGPESCSTSDRQRNINACSLISRTWLPAARQHFFRSHSFTIPLTEKRFDDLQALCHSRLCTLHLAKIKHLNYTDASDDIVKRFFEWFASNGVGGSGTVNTITIGHRLPSGASYRNLDHASSIISHNFSAVTSLRLQGLAFTSYDQFSGFLSSFPRLESLACAQVVLNEINLIPQTLSLELHTLTVDHASFFGSLYGRITFPRLRSLAFIDLRLVYDNIEDRISRLQEIGFMLEYTGRQLQSLELTCEMCTPVSQVYRLASTISQTFDLPKKAPLLRDLTLFVRKDLLIPALSFRYPHPRLSSITTQNRAFDYRACDFTLQKSTPLLKAFTFPVAVAGDGKNGHIRFSASEVLYFKQQLLGILGPDMPWCLEGNRLRPKFTLT</sequence>
<name>A0AAW0EEM2_9AGAR</name>
<evidence type="ECO:0000313" key="2">
    <source>
        <dbReference type="EMBL" id="KAK7062527.1"/>
    </source>
</evidence>
<keyword evidence="1" id="KW-0472">Membrane</keyword>
<proteinExistence type="predicted"/>
<evidence type="ECO:0000313" key="3">
    <source>
        <dbReference type="Proteomes" id="UP001383192"/>
    </source>
</evidence>
<evidence type="ECO:0000256" key="1">
    <source>
        <dbReference type="SAM" id="Phobius"/>
    </source>
</evidence>
<organism evidence="2 3">
    <name type="scientific">Paramarasmius palmivorus</name>
    <dbReference type="NCBI Taxonomy" id="297713"/>
    <lineage>
        <taxon>Eukaryota</taxon>
        <taxon>Fungi</taxon>
        <taxon>Dikarya</taxon>
        <taxon>Basidiomycota</taxon>
        <taxon>Agaricomycotina</taxon>
        <taxon>Agaricomycetes</taxon>
        <taxon>Agaricomycetidae</taxon>
        <taxon>Agaricales</taxon>
        <taxon>Marasmiineae</taxon>
        <taxon>Marasmiaceae</taxon>
        <taxon>Paramarasmius</taxon>
    </lineage>
</organism>
<dbReference type="AlphaFoldDB" id="A0AAW0EEM2"/>
<gene>
    <name evidence="2" type="ORF">VNI00_000015</name>
</gene>
<reference evidence="2 3" key="1">
    <citation type="submission" date="2024-01" db="EMBL/GenBank/DDBJ databases">
        <title>A draft genome for a cacao thread blight-causing isolate of Paramarasmius palmivorus.</title>
        <authorList>
            <person name="Baruah I.K."/>
            <person name="Bukari Y."/>
            <person name="Amoako-Attah I."/>
            <person name="Meinhardt L.W."/>
            <person name="Bailey B.A."/>
            <person name="Cohen S.P."/>
        </authorList>
    </citation>
    <scope>NUCLEOTIDE SEQUENCE [LARGE SCALE GENOMIC DNA]</scope>
    <source>
        <strain evidence="2 3">GH-12</strain>
    </source>
</reference>
<keyword evidence="3" id="KW-1185">Reference proteome</keyword>
<protein>
    <recommendedName>
        <fullName evidence="4">F-box domain-containing protein</fullName>
    </recommendedName>
</protein>
<evidence type="ECO:0008006" key="4">
    <source>
        <dbReference type="Google" id="ProtNLM"/>
    </source>
</evidence>
<feature type="transmembrane region" description="Helical" evidence="1">
    <location>
        <begin position="27"/>
        <end position="53"/>
    </location>
</feature>
<dbReference type="EMBL" id="JAYKXP010000001">
    <property type="protein sequence ID" value="KAK7062527.1"/>
    <property type="molecule type" value="Genomic_DNA"/>
</dbReference>
<accession>A0AAW0EEM2</accession>
<keyword evidence="1" id="KW-1133">Transmembrane helix</keyword>